<keyword evidence="2" id="KW-1185">Reference proteome</keyword>
<sequence>MLKKFSASLQHGGAPAGISMPCLPVRAGIGLKPEHFHAVLEMQPDVGFFEIHAENYMVDGGPLHHYLSRIREHYPLSIHGVGLSIGGESALDMQHLDRLAGLIRRYQPQSFSEHLAWSSHGDVFLNDLLPVAYDATSLQRVCDHIDQVQSHLQCRMLLENPASYVEFSSSTMTEAEFIREVVQRTGCALLLDVNNVYVSSVNHQRDACAMIRALSLLPVGEVHLAGFAQETDAAGAPLLIDSHGAAVAQEVWGLYQYALERLGPVATLIEWDNDVPALEILCQEAIQADCLLQDVSVWERTA</sequence>
<evidence type="ECO:0000313" key="2">
    <source>
        <dbReference type="Proteomes" id="UP000588051"/>
    </source>
</evidence>
<dbReference type="EMBL" id="JABXYJ010000004">
    <property type="protein sequence ID" value="NVO77974.1"/>
    <property type="molecule type" value="Genomic_DNA"/>
</dbReference>
<gene>
    <name evidence="1" type="ORF">HV832_09020</name>
</gene>
<dbReference type="RefSeq" id="WP_176803355.1">
    <property type="nucleotide sequence ID" value="NZ_JABXYJ010000004.1"/>
</dbReference>
<dbReference type="AlphaFoldDB" id="A0A850QNK6"/>
<proteinExistence type="predicted"/>
<reference evidence="1 2" key="1">
    <citation type="submission" date="2020-06" db="EMBL/GenBank/DDBJ databases">
        <authorList>
            <person name="Qiu C."/>
            <person name="Liu Z."/>
        </authorList>
    </citation>
    <scope>NUCLEOTIDE SEQUENCE [LARGE SCALE GENOMIC DNA]</scope>
    <source>
        <strain evidence="1 2">EM 1</strain>
    </source>
</reference>
<dbReference type="InterPro" id="IPR007801">
    <property type="entry name" value="MbnB/TglH/ChrH"/>
</dbReference>
<evidence type="ECO:0000313" key="1">
    <source>
        <dbReference type="EMBL" id="NVO77974.1"/>
    </source>
</evidence>
<comment type="caution">
    <text evidence="1">The sequence shown here is derived from an EMBL/GenBank/DDBJ whole genome shotgun (WGS) entry which is preliminary data.</text>
</comment>
<organism evidence="1 2">
    <name type="scientific">Undibacterium oligocarboniphilum</name>
    <dbReference type="NCBI Taxonomy" id="666702"/>
    <lineage>
        <taxon>Bacteria</taxon>
        <taxon>Pseudomonadati</taxon>
        <taxon>Pseudomonadota</taxon>
        <taxon>Betaproteobacteria</taxon>
        <taxon>Burkholderiales</taxon>
        <taxon>Oxalobacteraceae</taxon>
        <taxon>Undibacterium</taxon>
    </lineage>
</organism>
<dbReference type="Gene3D" id="3.20.20.150">
    <property type="entry name" value="Divalent-metal-dependent TIM barrel enzymes"/>
    <property type="match status" value="1"/>
</dbReference>
<dbReference type="Proteomes" id="UP000588051">
    <property type="component" value="Unassembled WGS sequence"/>
</dbReference>
<dbReference type="Pfam" id="PF05114">
    <property type="entry name" value="MbnB_TglH_ChrH"/>
    <property type="match status" value="1"/>
</dbReference>
<dbReference type="NCBIfam" id="NF003818">
    <property type="entry name" value="PRK05409.1"/>
    <property type="match status" value="1"/>
</dbReference>
<dbReference type="PANTHER" id="PTHR42194:SF1">
    <property type="entry name" value="UPF0276 PROTEIN HI_1600"/>
    <property type="match status" value="1"/>
</dbReference>
<protein>
    <submittedName>
        <fullName evidence="1">DUF692 domain-containing protein</fullName>
    </submittedName>
</protein>
<accession>A0A850QNK6</accession>
<name>A0A850QNK6_9BURK</name>
<dbReference type="PANTHER" id="PTHR42194">
    <property type="entry name" value="UPF0276 PROTEIN HI_1600"/>
    <property type="match status" value="1"/>
</dbReference>